<dbReference type="SUPFAM" id="SSF53850">
    <property type="entry name" value="Periplasmic binding protein-like II"/>
    <property type="match status" value="1"/>
</dbReference>
<dbReference type="Pfam" id="PF03466">
    <property type="entry name" value="LysR_substrate"/>
    <property type="match status" value="1"/>
</dbReference>
<evidence type="ECO:0000256" key="4">
    <source>
        <dbReference type="ARBA" id="ARBA00023163"/>
    </source>
</evidence>
<dbReference type="InterPro" id="IPR036388">
    <property type="entry name" value="WH-like_DNA-bd_sf"/>
</dbReference>
<reference evidence="6 7" key="1">
    <citation type="submission" date="2017-09" db="EMBL/GenBank/DDBJ databases">
        <title>Biodiversity and function of Thalassospira species in the particle-attached aromatic-hydrocarbon-degrading consortia from the surface seawater of the South China Sea.</title>
        <authorList>
            <person name="Dong C."/>
            <person name="Liu R."/>
            <person name="Shao Z."/>
        </authorList>
    </citation>
    <scope>NUCLEOTIDE SEQUENCE [LARGE SCALE GENOMIC DNA]</scope>
    <source>
        <strain evidence="6 7">CSC1P2</strain>
    </source>
</reference>
<dbReference type="PROSITE" id="PS50931">
    <property type="entry name" value="HTH_LYSR"/>
    <property type="match status" value="1"/>
</dbReference>
<protein>
    <submittedName>
        <fullName evidence="6">LysR family transcriptional regulator</fullName>
    </submittedName>
</protein>
<evidence type="ECO:0000259" key="5">
    <source>
        <dbReference type="PROSITE" id="PS50931"/>
    </source>
</evidence>
<dbReference type="Pfam" id="PF00126">
    <property type="entry name" value="HTH_1"/>
    <property type="match status" value="1"/>
</dbReference>
<evidence type="ECO:0000313" key="6">
    <source>
        <dbReference type="EMBL" id="PKR51753.1"/>
    </source>
</evidence>
<evidence type="ECO:0000256" key="3">
    <source>
        <dbReference type="ARBA" id="ARBA00023125"/>
    </source>
</evidence>
<comment type="caution">
    <text evidence="6">The sequence shown here is derived from an EMBL/GenBank/DDBJ whole genome shotgun (WGS) entry which is preliminary data.</text>
</comment>
<sequence length="300" mass="32781">MNNLAAIDLNLLVVLDALLAEQHVSRAALRLNKSQPAVSHALGRLRLLLDDPLLVRRGGKLEATPFARSLAPELAAVLTQLQALLTLPGFDPATAQRTFRIAMSDYGAALLLPRLTKLLRTEAPLCDLVVSQAGREMMQSQVIEGDIDLALGVFPDGRADVQAQVLFSEDFISVADRASFAGATTCSLADYLARPHILVALNAESTSEIETALGRLGAFRRNAVIVPHWHMAVDLVRGTDLILTVARRIVPVGDQTGGLFVFEPPVDIPSFAFRQIWHQRRDNDPAHIWLRQTVARLLSD</sequence>
<keyword evidence="4" id="KW-0804">Transcription</keyword>
<keyword evidence="3" id="KW-0238">DNA-binding</keyword>
<name>A0A2N3KMP2_9PROT</name>
<evidence type="ECO:0000256" key="2">
    <source>
        <dbReference type="ARBA" id="ARBA00023015"/>
    </source>
</evidence>
<dbReference type="InterPro" id="IPR000847">
    <property type="entry name" value="LysR_HTH_N"/>
</dbReference>
<dbReference type="AlphaFoldDB" id="A0A2N3KMP2"/>
<dbReference type="InterPro" id="IPR050389">
    <property type="entry name" value="LysR-type_TF"/>
</dbReference>
<dbReference type="Proteomes" id="UP000233597">
    <property type="component" value="Unassembled WGS sequence"/>
</dbReference>
<dbReference type="GO" id="GO:0003700">
    <property type="term" value="F:DNA-binding transcription factor activity"/>
    <property type="evidence" value="ECO:0007669"/>
    <property type="project" value="InterPro"/>
</dbReference>
<dbReference type="PANTHER" id="PTHR30118:SF15">
    <property type="entry name" value="TRANSCRIPTIONAL REGULATORY PROTEIN"/>
    <property type="match status" value="1"/>
</dbReference>
<proteinExistence type="inferred from homology"/>
<dbReference type="GO" id="GO:0003677">
    <property type="term" value="F:DNA binding"/>
    <property type="evidence" value="ECO:0007669"/>
    <property type="project" value="UniProtKB-KW"/>
</dbReference>
<dbReference type="OrthoDB" id="9774011at2"/>
<dbReference type="Gene3D" id="1.10.10.10">
    <property type="entry name" value="Winged helix-like DNA-binding domain superfamily/Winged helix DNA-binding domain"/>
    <property type="match status" value="1"/>
</dbReference>
<gene>
    <name evidence="6" type="ORF">COO20_19000</name>
</gene>
<evidence type="ECO:0000256" key="1">
    <source>
        <dbReference type="ARBA" id="ARBA00009437"/>
    </source>
</evidence>
<comment type="similarity">
    <text evidence="1">Belongs to the LysR transcriptional regulatory family.</text>
</comment>
<evidence type="ECO:0000313" key="7">
    <source>
        <dbReference type="Proteomes" id="UP000233597"/>
    </source>
</evidence>
<accession>A0A2N3KMP2</accession>
<keyword evidence="2" id="KW-0805">Transcription regulation</keyword>
<dbReference type="Gene3D" id="3.40.190.10">
    <property type="entry name" value="Periplasmic binding protein-like II"/>
    <property type="match status" value="2"/>
</dbReference>
<feature type="domain" description="HTH lysR-type" evidence="5">
    <location>
        <begin position="7"/>
        <end position="64"/>
    </location>
</feature>
<dbReference type="SUPFAM" id="SSF46785">
    <property type="entry name" value="Winged helix' DNA-binding domain"/>
    <property type="match status" value="1"/>
</dbReference>
<dbReference type="EMBL" id="NWTK01000014">
    <property type="protein sequence ID" value="PKR51753.1"/>
    <property type="molecule type" value="Genomic_DNA"/>
</dbReference>
<dbReference type="PANTHER" id="PTHR30118">
    <property type="entry name" value="HTH-TYPE TRANSCRIPTIONAL REGULATOR LEUO-RELATED"/>
    <property type="match status" value="1"/>
</dbReference>
<dbReference type="InterPro" id="IPR036390">
    <property type="entry name" value="WH_DNA-bd_sf"/>
</dbReference>
<organism evidence="6 7">
    <name type="scientific">Thalassospira marina</name>
    <dbReference type="NCBI Taxonomy" id="2048283"/>
    <lineage>
        <taxon>Bacteria</taxon>
        <taxon>Pseudomonadati</taxon>
        <taxon>Pseudomonadota</taxon>
        <taxon>Alphaproteobacteria</taxon>
        <taxon>Rhodospirillales</taxon>
        <taxon>Thalassospiraceae</taxon>
        <taxon>Thalassospira</taxon>
    </lineage>
</organism>
<dbReference type="InterPro" id="IPR005119">
    <property type="entry name" value="LysR_subst-bd"/>
</dbReference>